<proteinExistence type="predicted"/>
<sequence>MPKTKFQDVIFTLLMVVVMVYALVVYNISLDRGGLTNEVFVMAFGELVIMGIAAFLLEMFLAGPLAKKLAFSIADQGKDRQIVVILVVSAMTVCIMCPLMSLIATLLFKGVDSQVVAKWLQTTVLNFPMAFCWQIFFAGPFVRWIFRHLFKDKEACAGEAAAGAR</sequence>
<gene>
    <name evidence="2" type="ORF">WMO65_13065</name>
</gene>
<evidence type="ECO:0000313" key="2">
    <source>
        <dbReference type="EMBL" id="MEQ2431940.1"/>
    </source>
</evidence>
<dbReference type="Pfam" id="PF11391">
    <property type="entry name" value="DUF2798"/>
    <property type="match status" value="2"/>
</dbReference>
<protein>
    <submittedName>
        <fullName evidence="2">DUF2798 domain-containing protein</fullName>
    </submittedName>
</protein>
<dbReference type="EMBL" id="JBBMFP010000010">
    <property type="protein sequence ID" value="MEQ2431940.1"/>
    <property type="molecule type" value="Genomic_DNA"/>
</dbReference>
<organism evidence="2 3">
    <name type="scientific">Blautia caccae</name>
    <dbReference type="NCBI Taxonomy" id="3133175"/>
    <lineage>
        <taxon>Bacteria</taxon>
        <taxon>Bacillati</taxon>
        <taxon>Bacillota</taxon>
        <taxon>Clostridia</taxon>
        <taxon>Lachnospirales</taxon>
        <taxon>Lachnospiraceae</taxon>
        <taxon>Blautia</taxon>
    </lineage>
</organism>
<name>A0ABV1DPQ7_9FIRM</name>
<dbReference type="InterPro" id="IPR021529">
    <property type="entry name" value="DUF2798"/>
</dbReference>
<comment type="caution">
    <text evidence="2">The sequence shown here is derived from an EMBL/GenBank/DDBJ whole genome shotgun (WGS) entry which is preliminary data.</text>
</comment>
<keyword evidence="1" id="KW-1133">Transmembrane helix</keyword>
<feature type="transmembrane region" description="Helical" evidence="1">
    <location>
        <begin position="40"/>
        <end position="61"/>
    </location>
</feature>
<feature type="transmembrane region" description="Helical" evidence="1">
    <location>
        <begin position="9"/>
        <end position="28"/>
    </location>
</feature>
<keyword evidence="3" id="KW-1185">Reference proteome</keyword>
<accession>A0ABV1DPQ7</accession>
<keyword evidence="1" id="KW-0472">Membrane</keyword>
<evidence type="ECO:0000313" key="3">
    <source>
        <dbReference type="Proteomes" id="UP001457898"/>
    </source>
</evidence>
<reference evidence="2 3" key="1">
    <citation type="submission" date="2024-03" db="EMBL/GenBank/DDBJ databases">
        <title>Human intestinal bacterial collection.</title>
        <authorList>
            <person name="Pauvert C."/>
            <person name="Hitch T.C.A."/>
            <person name="Clavel T."/>
        </authorList>
    </citation>
    <scope>NUCLEOTIDE SEQUENCE [LARGE SCALE GENOMIC DNA]</scope>
    <source>
        <strain evidence="2 3">CLA-SR-H028</strain>
    </source>
</reference>
<keyword evidence="1" id="KW-0812">Transmembrane</keyword>
<feature type="transmembrane region" description="Helical" evidence="1">
    <location>
        <begin position="82"/>
        <end position="107"/>
    </location>
</feature>
<feature type="transmembrane region" description="Helical" evidence="1">
    <location>
        <begin position="127"/>
        <end position="146"/>
    </location>
</feature>
<dbReference type="RefSeq" id="WP_148392814.1">
    <property type="nucleotide sequence ID" value="NZ_JBBMFP010000010.1"/>
</dbReference>
<dbReference type="Proteomes" id="UP001457898">
    <property type="component" value="Unassembled WGS sequence"/>
</dbReference>
<evidence type="ECO:0000256" key="1">
    <source>
        <dbReference type="SAM" id="Phobius"/>
    </source>
</evidence>